<dbReference type="EMBL" id="QMWP01000020">
    <property type="protein sequence ID" value="RLG70952.1"/>
    <property type="molecule type" value="Genomic_DNA"/>
</dbReference>
<keyword evidence="4" id="KW-0131">Cell cycle</keyword>
<protein>
    <submittedName>
        <fullName evidence="5">SMC-Scp complex subunit ScpB</fullName>
    </submittedName>
</protein>
<dbReference type="InterPro" id="IPR005234">
    <property type="entry name" value="ScpB_csome_segregation"/>
</dbReference>
<dbReference type="Gene3D" id="1.10.10.10">
    <property type="entry name" value="Winged helix-like DNA-binding domain superfamily/Winged helix DNA-binding domain"/>
    <property type="match status" value="2"/>
</dbReference>
<dbReference type="PIRSF" id="PIRSF019345">
    <property type="entry name" value="ScpB"/>
    <property type="match status" value="1"/>
</dbReference>
<dbReference type="AlphaFoldDB" id="A0A497JI50"/>
<dbReference type="GO" id="GO:0051301">
    <property type="term" value="P:cell division"/>
    <property type="evidence" value="ECO:0007669"/>
    <property type="project" value="UniProtKB-KW"/>
</dbReference>
<dbReference type="GO" id="GO:0051304">
    <property type="term" value="P:chromosome separation"/>
    <property type="evidence" value="ECO:0007669"/>
    <property type="project" value="InterPro"/>
</dbReference>
<accession>A0A497JI50</accession>
<keyword evidence="3" id="KW-0159">Chromosome partition</keyword>
<gene>
    <name evidence="5" type="primary">scpB</name>
    <name evidence="5" type="ORF">DRO04_00860</name>
</gene>
<comment type="caution">
    <text evidence="5">The sequence shown here is derived from an EMBL/GenBank/DDBJ whole genome shotgun (WGS) entry which is preliminary data.</text>
</comment>
<name>A0A497JI50_9ARCH</name>
<proteinExistence type="predicted"/>
<dbReference type="Proteomes" id="UP000278031">
    <property type="component" value="Unassembled WGS sequence"/>
</dbReference>
<dbReference type="PANTHER" id="PTHR34298:SF2">
    <property type="entry name" value="SEGREGATION AND CONDENSATION PROTEIN B"/>
    <property type="match status" value="1"/>
</dbReference>
<reference evidence="5 6" key="1">
    <citation type="submission" date="2018-06" db="EMBL/GenBank/DDBJ databases">
        <title>Extensive metabolic versatility and redundancy in microbially diverse, dynamic hydrothermal sediments.</title>
        <authorList>
            <person name="Dombrowski N."/>
            <person name="Teske A."/>
            <person name="Baker B.J."/>
        </authorList>
    </citation>
    <scope>NUCLEOTIDE SEQUENCE [LARGE SCALE GENOMIC DNA]</scope>
    <source>
        <strain evidence="5">B51_G17</strain>
    </source>
</reference>
<evidence type="ECO:0000256" key="1">
    <source>
        <dbReference type="ARBA" id="ARBA00022490"/>
    </source>
</evidence>
<organism evidence="5 6">
    <name type="scientific">Candidatus Iainarchaeum sp</name>
    <dbReference type="NCBI Taxonomy" id="3101447"/>
    <lineage>
        <taxon>Archaea</taxon>
        <taxon>Candidatus Iainarchaeota</taxon>
        <taxon>Candidatus Iainarchaeia</taxon>
        <taxon>Candidatus Iainarchaeales</taxon>
        <taxon>Candidatus Iainarchaeaceae</taxon>
        <taxon>Candidatus Iainarchaeum</taxon>
    </lineage>
</organism>
<evidence type="ECO:0000256" key="3">
    <source>
        <dbReference type="ARBA" id="ARBA00022829"/>
    </source>
</evidence>
<dbReference type="PANTHER" id="PTHR34298">
    <property type="entry name" value="SEGREGATION AND CONDENSATION PROTEIN B"/>
    <property type="match status" value="1"/>
</dbReference>
<keyword evidence="1" id="KW-0963">Cytoplasm</keyword>
<sequence>MNSDKILNAKKLIEAALFISPNPLGLSELHKLVKDIQLLRIALKELTEEYSARDSAIYIEESASGYQMKLKPEYAAKVSMFAPESELSKSVLKTLAVIAVKQPIKQSDVIKYRSNKAYDEIKILLEKGYISKEPKGRTFLLRTTKKFLTHFGSSLKQYN</sequence>
<dbReference type="InterPro" id="IPR036390">
    <property type="entry name" value="WH_DNA-bd_sf"/>
</dbReference>
<dbReference type="Pfam" id="PF04079">
    <property type="entry name" value="SMC_ScpB"/>
    <property type="match status" value="1"/>
</dbReference>
<keyword evidence="2" id="KW-0132">Cell division</keyword>
<dbReference type="SUPFAM" id="SSF46785">
    <property type="entry name" value="Winged helix' DNA-binding domain"/>
    <property type="match status" value="2"/>
</dbReference>
<evidence type="ECO:0000256" key="2">
    <source>
        <dbReference type="ARBA" id="ARBA00022618"/>
    </source>
</evidence>
<dbReference type="InterPro" id="IPR036388">
    <property type="entry name" value="WH-like_DNA-bd_sf"/>
</dbReference>
<evidence type="ECO:0000256" key="4">
    <source>
        <dbReference type="ARBA" id="ARBA00023306"/>
    </source>
</evidence>
<evidence type="ECO:0000313" key="5">
    <source>
        <dbReference type="EMBL" id="RLG70952.1"/>
    </source>
</evidence>
<dbReference type="NCBIfam" id="TIGR00281">
    <property type="entry name" value="SMC-Scp complex subunit ScpB"/>
    <property type="match status" value="1"/>
</dbReference>
<evidence type="ECO:0000313" key="6">
    <source>
        <dbReference type="Proteomes" id="UP000278031"/>
    </source>
</evidence>